<evidence type="ECO:0000313" key="4">
    <source>
        <dbReference type="Proteomes" id="UP001501183"/>
    </source>
</evidence>
<comment type="caution">
    <text evidence="3">The sequence shown here is derived from an EMBL/GenBank/DDBJ whole genome shotgun (WGS) entry which is preliminary data.</text>
</comment>
<keyword evidence="4" id="KW-1185">Reference proteome</keyword>
<dbReference type="Proteomes" id="UP001501183">
    <property type="component" value="Unassembled WGS sequence"/>
</dbReference>
<name>A0ABP8PQ78_9NOCA</name>
<evidence type="ECO:0008006" key="5">
    <source>
        <dbReference type="Google" id="ProtNLM"/>
    </source>
</evidence>
<keyword evidence="2" id="KW-0472">Membrane</keyword>
<keyword evidence="2" id="KW-1133">Transmembrane helix</keyword>
<reference evidence="4" key="1">
    <citation type="journal article" date="2019" name="Int. J. Syst. Evol. Microbiol.">
        <title>The Global Catalogue of Microorganisms (GCM) 10K type strain sequencing project: providing services to taxonomists for standard genome sequencing and annotation.</title>
        <authorList>
            <consortium name="The Broad Institute Genomics Platform"/>
            <consortium name="The Broad Institute Genome Sequencing Center for Infectious Disease"/>
            <person name="Wu L."/>
            <person name="Ma J."/>
        </authorList>
    </citation>
    <scope>NUCLEOTIDE SEQUENCE [LARGE SCALE GENOMIC DNA]</scope>
    <source>
        <strain evidence="4">JCM 32206</strain>
    </source>
</reference>
<accession>A0ABP8PQ78</accession>
<feature type="transmembrane region" description="Helical" evidence="2">
    <location>
        <begin position="79"/>
        <end position="98"/>
    </location>
</feature>
<keyword evidence="2" id="KW-0812">Transmembrane</keyword>
<evidence type="ECO:0000256" key="1">
    <source>
        <dbReference type="SAM" id="MobiDB-lite"/>
    </source>
</evidence>
<dbReference type="EMBL" id="BAABFB010000075">
    <property type="protein sequence ID" value="GAA4489517.1"/>
    <property type="molecule type" value="Genomic_DNA"/>
</dbReference>
<gene>
    <name evidence="3" type="ORF">GCM10023094_51260</name>
</gene>
<evidence type="ECO:0000256" key="2">
    <source>
        <dbReference type="SAM" id="Phobius"/>
    </source>
</evidence>
<dbReference type="RefSeq" id="WP_345352368.1">
    <property type="nucleotide sequence ID" value="NZ_BAABFB010000075.1"/>
</dbReference>
<sequence>MTVNVADATMAGPSTRDSEHQREVRRDILVVTTGVALVLLSMWVPVHGDDQITGAILILGIVAYSAGLWAMTTESRTSHWGLVIIGAALLLAPLAMAFPTGTTAAAAIVVVAGVIIAGVGLLGLATRRAVPAAARPRRQTPSEDPWTPHGW</sequence>
<feature type="region of interest" description="Disordered" evidence="1">
    <location>
        <begin position="1"/>
        <end position="20"/>
    </location>
</feature>
<proteinExistence type="predicted"/>
<feature type="transmembrane region" description="Helical" evidence="2">
    <location>
        <begin position="104"/>
        <end position="125"/>
    </location>
</feature>
<evidence type="ECO:0000313" key="3">
    <source>
        <dbReference type="EMBL" id="GAA4489517.1"/>
    </source>
</evidence>
<feature type="transmembrane region" description="Helical" evidence="2">
    <location>
        <begin position="52"/>
        <end position="72"/>
    </location>
</feature>
<organism evidence="3 4">
    <name type="scientific">Rhodococcus olei</name>
    <dbReference type="NCBI Taxonomy" id="2161675"/>
    <lineage>
        <taxon>Bacteria</taxon>
        <taxon>Bacillati</taxon>
        <taxon>Actinomycetota</taxon>
        <taxon>Actinomycetes</taxon>
        <taxon>Mycobacteriales</taxon>
        <taxon>Nocardiaceae</taxon>
        <taxon>Rhodococcus</taxon>
    </lineage>
</organism>
<feature type="transmembrane region" description="Helical" evidence="2">
    <location>
        <begin position="28"/>
        <end position="46"/>
    </location>
</feature>
<protein>
    <recommendedName>
        <fullName evidence="5">SPW repeat-containing protein</fullName>
    </recommendedName>
</protein>